<dbReference type="GeneTree" id="ENSGT00940000163244"/>
<name>A0A0D9RLE8_CHLSB</name>
<evidence type="ECO:0000313" key="1">
    <source>
        <dbReference type="Ensembl" id="ENSCSAP00000009437.1"/>
    </source>
</evidence>
<sequence length="121" mass="13584">AGLLPKKVPEVGNYIALLSQWIETQKRHNLFSPQGAINRDPFGQVRWLVPVIPILWEAEVGGSPEVRSSGLGWPTWRNPISAKNTATTTKFSWASWWVPVIPAAWEAEAGELLQSGRWRLQ</sequence>
<dbReference type="Bgee" id="ENSCSAG00000013268">
    <property type="expression patterns" value="Expressed in caudate nucleus and 4 other cell types or tissues"/>
</dbReference>
<reference evidence="1 2" key="1">
    <citation type="submission" date="2014-03" db="EMBL/GenBank/DDBJ databases">
        <authorList>
            <person name="Warren W."/>
            <person name="Wilson R.K."/>
        </authorList>
    </citation>
    <scope>NUCLEOTIDE SEQUENCE</scope>
</reference>
<evidence type="ECO:0000313" key="2">
    <source>
        <dbReference type="Proteomes" id="UP000029965"/>
    </source>
</evidence>
<reference evidence="1" key="3">
    <citation type="submission" date="2025-09" db="UniProtKB">
        <authorList>
            <consortium name="Ensembl"/>
        </authorList>
    </citation>
    <scope>IDENTIFICATION</scope>
</reference>
<keyword evidence="2" id="KW-1185">Reference proteome</keyword>
<proteinExistence type="predicted"/>
<dbReference type="Proteomes" id="UP000029965">
    <property type="component" value="Chromosome 9"/>
</dbReference>
<dbReference type="EMBL" id="AQIB01160725">
    <property type="status" value="NOT_ANNOTATED_CDS"/>
    <property type="molecule type" value="Genomic_DNA"/>
</dbReference>
<dbReference type="AlphaFoldDB" id="A0A0D9RLE8"/>
<dbReference type="Ensembl" id="ENSCSAT00000011364.1">
    <property type="protein sequence ID" value="ENSCSAP00000009437.1"/>
    <property type="gene ID" value="ENSCSAG00000013268.1"/>
</dbReference>
<dbReference type="eggNOG" id="ENOG502T1DG">
    <property type="taxonomic scope" value="Eukaryota"/>
</dbReference>
<accession>A0A0D9RLE8</accession>
<dbReference type="OMA" id="WRNPISA"/>
<organism evidence="1 2">
    <name type="scientific">Chlorocebus sabaeus</name>
    <name type="common">Green monkey</name>
    <name type="synonym">Simia sabaea</name>
    <dbReference type="NCBI Taxonomy" id="60711"/>
    <lineage>
        <taxon>Eukaryota</taxon>
        <taxon>Metazoa</taxon>
        <taxon>Chordata</taxon>
        <taxon>Craniata</taxon>
        <taxon>Vertebrata</taxon>
        <taxon>Euteleostomi</taxon>
        <taxon>Mammalia</taxon>
        <taxon>Eutheria</taxon>
        <taxon>Euarchontoglires</taxon>
        <taxon>Primates</taxon>
        <taxon>Haplorrhini</taxon>
        <taxon>Catarrhini</taxon>
        <taxon>Cercopithecidae</taxon>
        <taxon>Cercopithecinae</taxon>
        <taxon>Chlorocebus</taxon>
    </lineage>
</organism>
<protein>
    <submittedName>
        <fullName evidence="1">Uncharacterized protein</fullName>
    </submittedName>
</protein>
<reference evidence="1" key="2">
    <citation type="submission" date="2025-08" db="UniProtKB">
        <authorList>
            <consortium name="Ensembl"/>
        </authorList>
    </citation>
    <scope>IDENTIFICATION</scope>
</reference>